<comment type="caution">
    <text evidence="1">The sequence shown here is derived from an EMBL/GenBank/DDBJ whole genome shotgun (WGS) entry which is preliminary data.</text>
</comment>
<name>A0A8J4UGM1_CLAMG</name>
<proteinExistence type="predicted"/>
<keyword evidence="2" id="KW-1185">Reference proteome</keyword>
<evidence type="ECO:0000313" key="1">
    <source>
        <dbReference type="EMBL" id="KAF5907868.1"/>
    </source>
</evidence>
<dbReference type="OrthoDB" id="8965081at2759"/>
<reference evidence="1" key="1">
    <citation type="submission" date="2020-07" db="EMBL/GenBank/DDBJ databases">
        <title>Clarias magur genome sequencing, assembly and annotation.</title>
        <authorList>
            <person name="Kushwaha B."/>
            <person name="Kumar R."/>
            <person name="Das P."/>
            <person name="Joshi C.G."/>
            <person name="Kumar D."/>
            <person name="Nagpure N.S."/>
            <person name="Pandey M."/>
            <person name="Agarwal S."/>
            <person name="Srivastava S."/>
            <person name="Singh M."/>
            <person name="Sahoo L."/>
            <person name="Jayasankar P."/>
            <person name="Meher P.K."/>
            <person name="Koringa P.G."/>
            <person name="Iquebal M.A."/>
            <person name="Das S.P."/>
            <person name="Bit A."/>
            <person name="Patnaik S."/>
            <person name="Patel N."/>
            <person name="Shah T.M."/>
            <person name="Hinsu A."/>
            <person name="Jena J.K."/>
        </authorList>
    </citation>
    <scope>NUCLEOTIDE SEQUENCE</scope>
    <source>
        <strain evidence="1">CIFAMagur01</strain>
        <tissue evidence="1">Testis</tissue>
    </source>
</reference>
<dbReference type="EMBL" id="QNUK01000018">
    <property type="protein sequence ID" value="KAF5907868.1"/>
    <property type="molecule type" value="Genomic_DNA"/>
</dbReference>
<dbReference type="Proteomes" id="UP000727407">
    <property type="component" value="Unassembled WGS sequence"/>
</dbReference>
<sequence>MENISVVENKEEDASSKLEPLDKCSITQCLKAESALTAINNDKDHLTRSEFSALHEMCEPAMCSPCTIHDSSTEVNEDTALAFRPKRIGCHVHVGQDTPISINDCTDKTTEISHCENDLTADMNLNHVLKSREIGMPNSEERSPGSGVIMQNENGNLSINDNSNCNRKDTTETDILDEKNLNTSSRFDLEKLKQHGPESDVFSEDANKTNTTMLTCSHSHCEESIITPVSSNLLDDALLTVTQVEQGVKNELDDSSFIHDVEKIAHFTEIRNDMAPNQDMDHATEPVEEHWGSPSCSFYYKPEINLEVNMTFEDGKKLNITKEDFEELANSLSQGPGSFSVANSIISLPNPAPTTYRTALRSRSRQQQEESKGRGLALTPALELLEKQERGWEVDKVADEGPEVVDEEEGDEFGVFMKAGDEQSWNEGSNELEKVPCEEHAGIDLRNCSVSNEPTPWMSDWTRDISIKHSEDTWTAFTQEVDSRGTEKECWFSTAVENMHLTHSSLNTVETESVGQPSGSGPHFWCEIQSGRVPETSPAVFEFKDTESSS</sequence>
<evidence type="ECO:0000313" key="2">
    <source>
        <dbReference type="Proteomes" id="UP000727407"/>
    </source>
</evidence>
<accession>A0A8J4UGM1</accession>
<organism evidence="1 2">
    <name type="scientific">Clarias magur</name>
    <name type="common">Asian catfish</name>
    <name type="synonym">Macropteronotus magur</name>
    <dbReference type="NCBI Taxonomy" id="1594786"/>
    <lineage>
        <taxon>Eukaryota</taxon>
        <taxon>Metazoa</taxon>
        <taxon>Chordata</taxon>
        <taxon>Craniata</taxon>
        <taxon>Vertebrata</taxon>
        <taxon>Euteleostomi</taxon>
        <taxon>Actinopterygii</taxon>
        <taxon>Neopterygii</taxon>
        <taxon>Teleostei</taxon>
        <taxon>Ostariophysi</taxon>
        <taxon>Siluriformes</taxon>
        <taxon>Clariidae</taxon>
        <taxon>Clarias</taxon>
    </lineage>
</organism>
<dbReference type="AlphaFoldDB" id="A0A8J4UGM1"/>
<gene>
    <name evidence="1" type="ORF">DAT39_002454</name>
</gene>
<protein>
    <submittedName>
        <fullName evidence="1">Neuroblast differentiation-associated protein AHNAK</fullName>
    </submittedName>
</protein>